<organism evidence="1 2">
    <name type="scientific">Cellulophaga baltica 18</name>
    <dbReference type="NCBI Taxonomy" id="1348584"/>
    <lineage>
        <taxon>Bacteria</taxon>
        <taxon>Pseudomonadati</taxon>
        <taxon>Bacteroidota</taxon>
        <taxon>Flavobacteriia</taxon>
        <taxon>Flavobacteriales</taxon>
        <taxon>Flavobacteriaceae</taxon>
        <taxon>Cellulophaga</taxon>
    </lineage>
</organism>
<dbReference type="GeneID" id="78062178"/>
<dbReference type="KEGG" id="cbat:M666_15760"/>
<evidence type="ECO:0000313" key="2">
    <source>
        <dbReference type="Proteomes" id="UP000030786"/>
    </source>
</evidence>
<sequence>MKNIIFILVLFVGVLSSCKKDDAPETPKEVVLSTENQIISFQLNIEGTLVTGSIDETNKLITLDTEDADVTSLVPIIEYSDDSTISPAVNVSQNFENEVAYTIIAENGDSNIYRVVVNNISSNTAILNFQLLINAKTYEGTIDNDSKTLYVETDYTLDTADIVFSLPEGTSITPVLEGTPNFYLPIEYMVTAENGEITIYTLTTKAYYFFDNNSNHLFYSDATAGFSGTGLDLTIPNSSIIIENEQNSYTIQNTIISNSSTYTNGMPFDAFRCTFPDNITTATDYKIKYLIDGEVKTVSDFNIDVLAENVPVITSLNQEKYAWNDILIITGENLPDIISIPSNGSLFIIQNSNSYDLTVNNDRTQLTLTLDYSYLFPSYFGRPEGEKTITLYGTNRRIGTTINTIFK</sequence>
<dbReference type="Gene3D" id="2.60.40.2340">
    <property type="match status" value="2"/>
</dbReference>
<reference evidence="1 2" key="1">
    <citation type="journal article" date="2014" name="Environ. Microbiol.">
        <title>Contrasting genomic patterns and infection strategies of two co-existing Bacteroidetes podovirus genera.</title>
        <authorList>
            <person name="Holmfeldt K."/>
            <person name="Howard-Varona C."/>
            <person name="Solonenko N."/>
            <person name="Sullivan M.B."/>
        </authorList>
    </citation>
    <scope>NUCLEOTIDE SEQUENCE [LARGE SCALE GENOMIC DNA]</scope>
    <source>
        <strain evidence="1 2">18</strain>
    </source>
</reference>
<accession>A0AAU8RKA5</accession>
<name>A0AAU8RKA5_9FLAO</name>
<gene>
    <name evidence="1" type="ORF">M666_15760</name>
</gene>
<dbReference type="RefSeq" id="WP_029446619.1">
    <property type="nucleotide sequence ID" value="NZ_CP009976.1"/>
</dbReference>
<dbReference type="AlphaFoldDB" id="A0AAU8RKA5"/>
<dbReference type="Proteomes" id="UP000030786">
    <property type="component" value="Chromosome"/>
</dbReference>
<dbReference type="EMBL" id="CP009976">
    <property type="protein sequence ID" value="AIZ42895.1"/>
    <property type="molecule type" value="Genomic_DNA"/>
</dbReference>
<protein>
    <recommendedName>
        <fullName evidence="3">DUF5018 domain-containing protein</fullName>
    </recommendedName>
</protein>
<dbReference type="PROSITE" id="PS51257">
    <property type="entry name" value="PROKAR_LIPOPROTEIN"/>
    <property type="match status" value="1"/>
</dbReference>
<evidence type="ECO:0008006" key="3">
    <source>
        <dbReference type="Google" id="ProtNLM"/>
    </source>
</evidence>
<evidence type="ECO:0000313" key="1">
    <source>
        <dbReference type="EMBL" id="AIZ42895.1"/>
    </source>
</evidence>
<proteinExistence type="predicted"/>